<reference evidence="1" key="1">
    <citation type="journal article" date="2021" name="PeerJ">
        <title>Extensive microbial diversity within the chicken gut microbiome revealed by metagenomics and culture.</title>
        <authorList>
            <person name="Gilroy R."/>
            <person name="Ravi A."/>
            <person name="Getino M."/>
            <person name="Pursley I."/>
            <person name="Horton D.L."/>
            <person name="Alikhan N.F."/>
            <person name="Baker D."/>
            <person name="Gharbi K."/>
            <person name="Hall N."/>
            <person name="Watson M."/>
            <person name="Adriaenssens E.M."/>
            <person name="Foster-Nyarko E."/>
            <person name="Jarju S."/>
            <person name="Secka A."/>
            <person name="Antonio M."/>
            <person name="Oren A."/>
            <person name="Chaudhuri R.R."/>
            <person name="La Ragione R."/>
            <person name="Hildebrand F."/>
            <person name="Pallen M.J."/>
        </authorList>
    </citation>
    <scope>NUCLEOTIDE SEQUENCE</scope>
    <source>
        <strain evidence="1">ChiW4-1371</strain>
    </source>
</reference>
<dbReference type="Gene3D" id="3.10.20.30">
    <property type="match status" value="1"/>
</dbReference>
<dbReference type="PANTHER" id="PTHR34472:SF1">
    <property type="entry name" value="SULFUR CARRIER PROTEIN THIS"/>
    <property type="match status" value="1"/>
</dbReference>
<protein>
    <submittedName>
        <fullName evidence="1">Sulfur carrier protein ThiS</fullName>
    </submittedName>
</protein>
<dbReference type="AlphaFoldDB" id="A0A9D2GSS6"/>
<dbReference type="NCBIfam" id="TIGR01683">
    <property type="entry name" value="thiS"/>
    <property type="match status" value="1"/>
</dbReference>
<proteinExistence type="predicted"/>
<accession>A0A9D2GSS6</accession>
<gene>
    <name evidence="1" type="primary">thiS</name>
    <name evidence="1" type="ORF">H9804_00145</name>
</gene>
<organism evidence="1 2">
    <name type="scientific">Candidatus Mucispirillum faecigallinarum</name>
    <dbReference type="NCBI Taxonomy" id="2838699"/>
    <lineage>
        <taxon>Bacteria</taxon>
        <taxon>Pseudomonadati</taxon>
        <taxon>Deferribacterota</taxon>
        <taxon>Deferribacteres</taxon>
        <taxon>Deferribacterales</taxon>
        <taxon>Mucispirillaceae</taxon>
        <taxon>Mucispirillum</taxon>
    </lineage>
</organism>
<dbReference type="PANTHER" id="PTHR34472">
    <property type="entry name" value="SULFUR CARRIER PROTEIN THIS"/>
    <property type="match status" value="1"/>
</dbReference>
<comment type="caution">
    <text evidence="1">The sequence shown here is derived from an EMBL/GenBank/DDBJ whole genome shotgun (WGS) entry which is preliminary data.</text>
</comment>
<dbReference type="EMBL" id="DXAQ01000004">
    <property type="protein sequence ID" value="HIZ88331.1"/>
    <property type="molecule type" value="Genomic_DNA"/>
</dbReference>
<dbReference type="SUPFAM" id="SSF54285">
    <property type="entry name" value="MoaD/ThiS"/>
    <property type="match status" value="1"/>
</dbReference>
<dbReference type="InterPro" id="IPR010035">
    <property type="entry name" value="Thi_S"/>
</dbReference>
<sequence>MNVKINGENHTFNDNITLENIIKELNITINSIVAEVNGQVITKEKFSNTVIKDNDVIELIKFVGGG</sequence>
<dbReference type="InterPro" id="IPR012675">
    <property type="entry name" value="Beta-grasp_dom_sf"/>
</dbReference>
<dbReference type="CDD" id="cd00565">
    <property type="entry name" value="Ubl_ThiS"/>
    <property type="match status" value="1"/>
</dbReference>
<name>A0A9D2GSS6_9BACT</name>
<dbReference type="Pfam" id="PF02597">
    <property type="entry name" value="ThiS"/>
    <property type="match status" value="1"/>
</dbReference>
<evidence type="ECO:0000313" key="2">
    <source>
        <dbReference type="Proteomes" id="UP000824176"/>
    </source>
</evidence>
<evidence type="ECO:0000313" key="1">
    <source>
        <dbReference type="EMBL" id="HIZ88331.1"/>
    </source>
</evidence>
<dbReference type="InterPro" id="IPR003749">
    <property type="entry name" value="ThiS/MoaD-like"/>
</dbReference>
<dbReference type="Proteomes" id="UP000824176">
    <property type="component" value="Unassembled WGS sequence"/>
</dbReference>
<reference evidence="1" key="2">
    <citation type="submission" date="2021-04" db="EMBL/GenBank/DDBJ databases">
        <authorList>
            <person name="Gilroy R."/>
        </authorList>
    </citation>
    <scope>NUCLEOTIDE SEQUENCE</scope>
    <source>
        <strain evidence="1">ChiW4-1371</strain>
    </source>
</reference>
<dbReference type="InterPro" id="IPR016155">
    <property type="entry name" value="Mopterin_synth/thiamin_S_b"/>
</dbReference>